<feature type="binding site" evidence="5">
    <location>
        <position position="275"/>
    </location>
    <ligand>
        <name>a divalent metal cation</name>
        <dbReference type="ChEBI" id="CHEBI:60240"/>
        <label>2</label>
        <note>catalytic</note>
    </ligand>
</feature>
<feature type="binding site" evidence="5">
    <location>
        <position position="243"/>
    </location>
    <ligand>
        <name>a divalent metal cation</name>
        <dbReference type="ChEBI" id="CHEBI:60240"/>
        <label>2</label>
        <note>catalytic</note>
    </ligand>
</feature>
<dbReference type="HAMAP" id="MF_01974">
    <property type="entry name" value="MetAP_1"/>
    <property type="match status" value="1"/>
</dbReference>
<dbReference type="SUPFAM" id="SSF55920">
    <property type="entry name" value="Creatinase/aminopeptidase"/>
    <property type="match status" value="1"/>
</dbReference>
<dbReference type="Pfam" id="PF00557">
    <property type="entry name" value="Peptidase_M24"/>
    <property type="match status" value="1"/>
</dbReference>
<keyword evidence="2 5" id="KW-0645">Protease</keyword>
<keyword evidence="3 5" id="KW-0479">Metal-binding</keyword>
<dbReference type="GO" id="GO:0004239">
    <property type="term" value="F:initiator methionyl aminopeptidase activity"/>
    <property type="evidence" value="ECO:0007669"/>
    <property type="project" value="UniProtKB-UniRule"/>
</dbReference>
<evidence type="ECO:0000313" key="9">
    <source>
        <dbReference type="Proteomes" id="UP000070444"/>
    </source>
</evidence>
<keyword evidence="4 5" id="KW-0378">Hydrolase</keyword>
<gene>
    <name evidence="8" type="ORF">CONCODRAFT_76107</name>
</gene>
<dbReference type="GO" id="GO:0006508">
    <property type="term" value="P:proteolysis"/>
    <property type="evidence" value="ECO:0007669"/>
    <property type="project" value="UniProtKB-KW"/>
</dbReference>
<dbReference type="EMBL" id="KQ964595">
    <property type="protein sequence ID" value="KXN68112.1"/>
    <property type="molecule type" value="Genomic_DNA"/>
</dbReference>
<comment type="similarity">
    <text evidence="5">Belongs to the peptidase M24A family. Methionine aminopeptidase type 1 subfamily.</text>
</comment>
<dbReference type="GO" id="GO:0046872">
    <property type="term" value="F:metal ion binding"/>
    <property type="evidence" value="ECO:0007669"/>
    <property type="project" value="UniProtKB-UniRule"/>
</dbReference>
<evidence type="ECO:0000313" key="8">
    <source>
        <dbReference type="EMBL" id="KXN68112.1"/>
    </source>
</evidence>
<evidence type="ECO:0000259" key="7">
    <source>
        <dbReference type="Pfam" id="PF00557"/>
    </source>
</evidence>
<organism evidence="8 9">
    <name type="scientific">Conidiobolus coronatus (strain ATCC 28846 / CBS 209.66 / NRRL 28638)</name>
    <name type="common">Delacroixia coronata</name>
    <dbReference type="NCBI Taxonomy" id="796925"/>
    <lineage>
        <taxon>Eukaryota</taxon>
        <taxon>Fungi</taxon>
        <taxon>Fungi incertae sedis</taxon>
        <taxon>Zoopagomycota</taxon>
        <taxon>Entomophthoromycotina</taxon>
        <taxon>Entomophthoromycetes</taxon>
        <taxon>Entomophthorales</taxon>
        <taxon>Ancylistaceae</taxon>
        <taxon>Conidiobolus</taxon>
    </lineage>
</organism>
<dbReference type="AlphaFoldDB" id="A0A137NZE9"/>
<evidence type="ECO:0000256" key="6">
    <source>
        <dbReference type="RuleBase" id="RU003653"/>
    </source>
</evidence>
<dbReference type="CDD" id="cd01086">
    <property type="entry name" value="MetAP1"/>
    <property type="match status" value="1"/>
</dbReference>
<feature type="domain" description="Peptidase M24" evidence="7">
    <location>
        <begin position="87"/>
        <end position="312"/>
    </location>
</feature>
<dbReference type="EC" id="3.4.11.18" evidence="6"/>
<dbReference type="NCBIfam" id="TIGR00500">
    <property type="entry name" value="met_pdase_I"/>
    <property type="match status" value="1"/>
</dbReference>
<evidence type="ECO:0000256" key="2">
    <source>
        <dbReference type="ARBA" id="ARBA00022670"/>
    </source>
</evidence>
<proteinExistence type="inferred from homology"/>
<reference evidence="8 9" key="1">
    <citation type="journal article" date="2015" name="Genome Biol. Evol.">
        <title>Phylogenomic analyses indicate that early fungi evolved digesting cell walls of algal ancestors of land plants.</title>
        <authorList>
            <person name="Chang Y."/>
            <person name="Wang S."/>
            <person name="Sekimoto S."/>
            <person name="Aerts A.L."/>
            <person name="Choi C."/>
            <person name="Clum A."/>
            <person name="LaButti K.M."/>
            <person name="Lindquist E.A."/>
            <person name="Yee Ngan C."/>
            <person name="Ohm R.A."/>
            <person name="Salamov A.A."/>
            <person name="Grigoriev I.V."/>
            <person name="Spatafora J.W."/>
            <person name="Berbee M.L."/>
        </authorList>
    </citation>
    <scope>NUCLEOTIDE SEQUENCE [LARGE SCALE GENOMIC DNA]</scope>
    <source>
        <strain evidence="8 9">NRRL 28638</strain>
    </source>
</reference>
<feature type="binding site" evidence="5">
    <location>
        <position position="306"/>
    </location>
    <ligand>
        <name>a divalent metal cation</name>
        <dbReference type="ChEBI" id="CHEBI:60240"/>
        <label>2</label>
        <note>catalytic</note>
    </ligand>
</feature>
<dbReference type="InterPro" id="IPR002467">
    <property type="entry name" value="Pept_M24A_MAP1"/>
</dbReference>
<dbReference type="STRING" id="796925.A0A137NZE9"/>
<dbReference type="PANTHER" id="PTHR43330">
    <property type="entry name" value="METHIONINE AMINOPEPTIDASE"/>
    <property type="match status" value="1"/>
</dbReference>
<comment type="function">
    <text evidence="6">Cotranslationally removes the N-terminal methionine from nascent proteins. The N-terminal methionine is often cleaved when the second residue in the primary sequence is small and uncharged (Met-Ala-, Cys, Gly, Pro, Ser, Thr, or Val).</text>
</comment>
<feature type="binding site" evidence="5">
    <location>
        <position position="169"/>
    </location>
    <ligand>
        <name>a divalent metal cation</name>
        <dbReference type="ChEBI" id="CHEBI:60240"/>
        <label>1</label>
    </ligand>
</feature>
<feature type="binding site" evidence="5">
    <location>
        <position position="152"/>
    </location>
    <ligand>
        <name>substrate</name>
    </ligand>
</feature>
<protein>
    <recommendedName>
        <fullName evidence="6">Methionine aminopeptidase</fullName>
        <ecNumber evidence="6">3.4.11.18</ecNumber>
    </recommendedName>
</protein>
<evidence type="ECO:0000256" key="1">
    <source>
        <dbReference type="ARBA" id="ARBA00022438"/>
    </source>
</evidence>
<keyword evidence="9" id="KW-1185">Reference proteome</keyword>
<comment type="cofactor">
    <cofactor evidence="5">
        <name>Co(2+)</name>
        <dbReference type="ChEBI" id="CHEBI:48828"/>
    </cofactor>
    <cofactor evidence="5">
        <name>Zn(2+)</name>
        <dbReference type="ChEBI" id="CHEBI:29105"/>
    </cofactor>
    <cofactor evidence="5">
        <name>Mn(2+)</name>
        <dbReference type="ChEBI" id="CHEBI:29035"/>
    </cofactor>
    <cofactor evidence="5">
        <name>Fe(2+)</name>
        <dbReference type="ChEBI" id="CHEBI:29033"/>
    </cofactor>
    <text evidence="5">Binds 2 divalent metal cations per subunit. Has a high-affinity and a low affinity metal-binding site. The true nature of the physiological cofactor is under debate. The enzyme is active with cobalt, zinc, manganese or divalent iron ions. Most likely, methionine aminopeptidases function as mononuclear Fe(2+)-metalloproteases under physiological conditions, and the catalytically relevant metal-binding site has been assigned to the histidine-containing high-affinity site.</text>
</comment>
<dbReference type="GO" id="GO:0070006">
    <property type="term" value="F:metalloaminopeptidase activity"/>
    <property type="evidence" value="ECO:0007669"/>
    <property type="project" value="UniProtKB-UniRule"/>
</dbReference>
<evidence type="ECO:0000256" key="4">
    <source>
        <dbReference type="ARBA" id="ARBA00022801"/>
    </source>
</evidence>
<dbReference type="Gene3D" id="3.90.230.10">
    <property type="entry name" value="Creatinase/methionine aminopeptidase superfamily"/>
    <property type="match status" value="1"/>
</dbReference>
<comment type="catalytic activity">
    <reaction evidence="5 6">
        <text>Release of N-terminal amino acids, preferentially methionine, from peptides and arylamides.</text>
        <dbReference type="EC" id="3.4.11.18"/>
    </reaction>
</comment>
<feature type="binding site" evidence="5">
    <location>
        <position position="250"/>
    </location>
    <ligand>
        <name>substrate</name>
    </ligand>
</feature>
<name>A0A137NZE9_CONC2</name>
<dbReference type="InterPro" id="IPR036005">
    <property type="entry name" value="Creatinase/aminopeptidase-like"/>
</dbReference>
<dbReference type="OrthoDB" id="3209743at2759"/>
<evidence type="ECO:0000256" key="5">
    <source>
        <dbReference type="HAMAP-Rule" id="MF_03174"/>
    </source>
</evidence>
<dbReference type="PRINTS" id="PR00599">
    <property type="entry name" value="MAPEPTIDASE"/>
</dbReference>
<dbReference type="InterPro" id="IPR001714">
    <property type="entry name" value="Pept_M24_MAP"/>
</dbReference>
<feature type="binding site" evidence="5">
    <location>
        <position position="180"/>
    </location>
    <ligand>
        <name>a divalent metal cation</name>
        <dbReference type="ChEBI" id="CHEBI:60240"/>
        <label>1</label>
    </ligand>
</feature>
<dbReference type="Proteomes" id="UP000070444">
    <property type="component" value="Unassembled WGS sequence"/>
</dbReference>
<dbReference type="InterPro" id="IPR000994">
    <property type="entry name" value="Pept_M24"/>
</dbReference>
<sequence length="321" mass="35936">MNRIRSNHLIKQLRAFNSSSQIYNPRKFRSDCLSKHTNQFGEKKISELDIDTIIPEHIIKPDYAYTSQPAEWSEFIELKDDEVLLEDFKEACQLASRALKLGGSLCLEGVTTDHIDEKVRDYIISQGGYPSTLNYMGFPNSICTSINNVICHGIPDSRPLHNGDIINIDVTVYYKGFHGDNSATFLVGQVDELGLELTEVTKLCLDKAIEICGPEVPLKEIGNVIEETASKYNFSVSEDLTGHGIGRMFHEIPLIFHHANEEPGHMLEGMSFTIEPILCQGTSLGMKWDDNWTIVTKDGGRSAQFEHTIIVTSDGAEILTK</sequence>
<feature type="binding site" evidence="5">
    <location>
        <position position="180"/>
    </location>
    <ligand>
        <name>a divalent metal cation</name>
        <dbReference type="ChEBI" id="CHEBI:60240"/>
        <label>2</label>
        <note>catalytic</note>
    </ligand>
</feature>
<keyword evidence="1 5" id="KW-0031">Aminopeptidase</keyword>
<dbReference type="OMA" id="RGAESCY"/>
<dbReference type="PANTHER" id="PTHR43330:SF8">
    <property type="entry name" value="METHIONINE AMINOPEPTIDASE 1D, MITOCHONDRIAL"/>
    <property type="match status" value="1"/>
</dbReference>
<evidence type="ECO:0000256" key="3">
    <source>
        <dbReference type="ARBA" id="ARBA00022723"/>
    </source>
</evidence>
<feature type="binding site" evidence="5">
    <location>
        <position position="306"/>
    </location>
    <ligand>
        <name>a divalent metal cation</name>
        <dbReference type="ChEBI" id="CHEBI:60240"/>
        <label>1</label>
    </ligand>
</feature>
<accession>A0A137NZE9</accession>